<dbReference type="AlphaFoldDB" id="A0A5P8FP98"/>
<sequence>MPLDAPGDDRLDEARSDVTLEGAASSISWRLPADCYEATKPSSARCDDDGTAFQLVVGGKPGMDLVDSELDYRELAEEDSTVQQTTVDVAGRTFTVLVDDGGGAEGDTGIMTFLHQPEGSPDTFAVVLLTEAPVTDLPSTRVDELYQVLGSLELEPA</sequence>
<proteinExistence type="predicted"/>
<reference evidence="1 2" key="1">
    <citation type="submission" date="2019-09" db="EMBL/GenBank/DDBJ databases">
        <title>Complete Genome Sequence of Janibacter melonis M714 with both human health impact and industrial applications.</title>
        <authorList>
            <person name="Jin M."/>
            <person name="Zhao Q.R."/>
        </authorList>
    </citation>
    <scope>NUCLEOTIDE SEQUENCE [LARGE SCALE GENOMIC DNA]</scope>
    <source>
        <strain evidence="1 2">M714</strain>
    </source>
</reference>
<dbReference type="KEGG" id="jme:EEW87_014015"/>
<accession>A0A5P8FP98</accession>
<dbReference type="Proteomes" id="UP000271708">
    <property type="component" value="Chromosome"/>
</dbReference>
<name>A0A5P8FP98_9MICO</name>
<organism evidence="1 2">
    <name type="scientific">Janibacter melonis</name>
    <dbReference type="NCBI Taxonomy" id="262209"/>
    <lineage>
        <taxon>Bacteria</taxon>
        <taxon>Bacillati</taxon>
        <taxon>Actinomycetota</taxon>
        <taxon>Actinomycetes</taxon>
        <taxon>Micrococcales</taxon>
        <taxon>Intrasporangiaceae</taxon>
        <taxon>Janibacter</taxon>
    </lineage>
</organism>
<evidence type="ECO:0000313" key="1">
    <source>
        <dbReference type="EMBL" id="QFQ31178.2"/>
    </source>
</evidence>
<protein>
    <submittedName>
        <fullName evidence="1">Uncharacterized protein</fullName>
    </submittedName>
</protein>
<dbReference type="GeneID" id="59162301"/>
<dbReference type="EMBL" id="CP044548">
    <property type="protein sequence ID" value="QFQ31178.2"/>
    <property type="molecule type" value="Genomic_DNA"/>
</dbReference>
<dbReference type="RefSeq" id="WP_123093103.1">
    <property type="nucleotide sequence ID" value="NZ_CP044548.2"/>
</dbReference>
<gene>
    <name evidence="1" type="ORF">EEW87_014015</name>
</gene>
<evidence type="ECO:0000313" key="2">
    <source>
        <dbReference type="Proteomes" id="UP000271708"/>
    </source>
</evidence>